<dbReference type="EMBL" id="QNUK01000001">
    <property type="protein sequence ID" value="KAF5910137.1"/>
    <property type="molecule type" value="Genomic_DNA"/>
</dbReference>
<dbReference type="Proteomes" id="UP000727407">
    <property type="component" value="Unassembled WGS sequence"/>
</dbReference>
<protein>
    <submittedName>
        <fullName evidence="1">Uncharacterized protein</fullName>
    </submittedName>
</protein>
<reference evidence="1" key="1">
    <citation type="submission" date="2020-07" db="EMBL/GenBank/DDBJ databases">
        <title>Clarias magur genome sequencing, assembly and annotation.</title>
        <authorList>
            <person name="Kushwaha B."/>
            <person name="Kumar R."/>
            <person name="Das P."/>
            <person name="Joshi C.G."/>
            <person name="Kumar D."/>
            <person name="Nagpure N.S."/>
            <person name="Pandey M."/>
            <person name="Agarwal S."/>
            <person name="Srivastava S."/>
            <person name="Singh M."/>
            <person name="Sahoo L."/>
            <person name="Jayasankar P."/>
            <person name="Meher P.K."/>
            <person name="Koringa P.G."/>
            <person name="Iquebal M.A."/>
            <person name="Das S.P."/>
            <person name="Bit A."/>
            <person name="Patnaik S."/>
            <person name="Patel N."/>
            <person name="Shah T.M."/>
            <person name="Hinsu A."/>
            <person name="Jena J.K."/>
        </authorList>
    </citation>
    <scope>NUCLEOTIDE SEQUENCE</scope>
    <source>
        <strain evidence="1">CIFAMagur01</strain>
        <tissue evidence="1">Testis</tissue>
    </source>
</reference>
<comment type="caution">
    <text evidence="1">The sequence shown here is derived from an EMBL/GenBank/DDBJ whole genome shotgun (WGS) entry which is preliminary data.</text>
</comment>
<proteinExistence type="predicted"/>
<evidence type="ECO:0000313" key="1">
    <source>
        <dbReference type="EMBL" id="KAF5910137.1"/>
    </source>
</evidence>
<organism evidence="1 2">
    <name type="scientific">Clarias magur</name>
    <name type="common">Asian catfish</name>
    <name type="synonym">Macropteronotus magur</name>
    <dbReference type="NCBI Taxonomy" id="1594786"/>
    <lineage>
        <taxon>Eukaryota</taxon>
        <taxon>Metazoa</taxon>
        <taxon>Chordata</taxon>
        <taxon>Craniata</taxon>
        <taxon>Vertebrata</taxon>
        <taxon>Euteleostomi</taxon>
        <taxon>Actinopterygii</taxon>
        <taxon>Neopterygii</taxon>
        <taxon>Teleostei</taxon>
        <taxon>Ostariophysi</taxon>
        <taxon>Siluriformes</taxon>
        <taxon>Clariidae</taxon>
        <taxon>Clarias</taxon>
    </lineage>
</organism>
<sequence>MTVKALPWQAEGQGRRPASVMTWLKADGLHREPLLGPLAPPGLLSHHSGRVIRPQRQTAGSLLPAARHRACLPSS</sequence>
<name>A0A8J5BNU9_CLAMG</name>
<keyword evidence="2" id="KW-1185">Reference proteome</keyword>
<evidence type="ECO:0000313" key="2">
    <source>
        <dbReference type="Proteomes" id="UP000727407"/>
    </source>
</evidence>
<dbReference type="AlphaFoldDB" id="A0A8J5BNU9"/>
<gene>
    <name evidence="1" type="ORF">DAT39_000170</name>
</gene>
<accession>A0A8J5BNU9</accession>